<reference evidence="2 3" key="1">
    <citation type="journal article" date="2012" name="J. Bacteriol.">
        <title>Draft Genome Sequence of Mesorhizobium alhagi CCNWXJ12-2T, a Novel Salt-Resistant Species Isolated from the Desert of Northwestern China.</title>
        <authorList>
            <person name="Zhou M."/>
            <person name="Chen W."/>
            <person name="Chen H."/>
            <person name="Wei G."/>
        </authorList>
    </citation>
    <scope>NUCLEOTIDE SEQUENCE [LARGE SCALE GENOMIC DNA]</scope>
    <source>
        <strain evidence="2 3">CCNWXJ12-2</strain>
    </source>
</reference>
<organism evidence="2 3">
    <name type="scientific">Mesorhizobium alhagi CCNWXJ12-2</name>
    <dbReference type="NCBI Taxonomy" id="1107882"/>
    <lineage>
        <taxon>Bacteria</taxon>
        <taxon>Pseudomonadati</taxon>
        <taxon>Pseudomonadota</taxon>
        <taxon>Alphaproteobacteria</taxon>
        <taxon>Hyphomicrobiales</taxon>
        <taxon>Phyllobacteriaceae</taxon>
        <taxon>Allomesorhizobium</taxon>
    </lineage>
</organism>
<proteinExistence type="predicted"/>
<dbReference type="RefSeq" id="WP_008839834.1">
    <property type="nucleotide sequence ID" value="NZ_AHAM01000280.1"/>
</dbReference>
<dbReference type="Proteomes" id="UP000003250">
    <property type="component" value="Unassembled WGS sequence"/>
</dbReference>
<dbReference type="SUPFAM" id="SSF56935">
    <property type="entry name" value="Porins"/>
    <property type="match status" value="1"/>
</dbReference>
<dbReference type="Gene3D" id="2.170.130.10">
    <property type="entry name" value="TonB-dependent receptor, plug domain"/>
    <property type="match status" value="1"/>
</dbReference>
<dbReference type="EMBL" id="AHAM01000280">
    <property type="protein sequence ID" value="EHK53193.1"/>
    <property type="molecule type" value="Genomic_DNA"/>
</dbReference>
<sequence>MFRRGRARDLGNARAQVASSVNDDDEVIELERLVVTANRTPTEKGKVGSTVEEVTKEEIEEKALPTVIDYLNLLPGVATSRALCRVQWP</sequence>
<evidence type="ECO:0000313" key="2">
    <source>
        <dbReference type="EMBL" id="EHK53193.1"/>
    </source>
</evidence>
<evidence type="ECO:0000256" key="1">
    <source>
        <dbReference type="SAM" id="MobiDB-lite"/>
    </source>
</evidence>
<dbReference type="OrthoDB" id="9760333at2"/>
<evidence type="ECO:0000313" key="3">
    <source>
        <dbReference type="Proteomes" id="UP000003250"/>
    </source>
</evidence>
<dbReference type="PATRIC" id="fig|1107882.3.peg.6058"/>
<dbReference type="InterPro" id="IPR037066">
    <property type="entry name" value="Plug_dom_sf"/>
</dbReference>
<keyword evidence="3" id="KW-1185">Reference proteome</keyword>
<protein>
    <submittedName>
        <fullName evidence="2">Uncharacterized protein</fullName>
    </submittedName>
</protein>
<name>H0I1C7_9HYPH</name>
<accession>H0I1C7</accession>
<dbReference type="AlphaFoldDB" id="H0I1C7"/>
<gene>
    <name evidence="2" type="ORF">MAXJ12_31322</name>
</gene>
<feature type="region of interest" description="Disordered" evidence="1">
    <location>
        <begin position="1"/>
        <end position="20"/>
    </location>
</feature>